<evidence type="ECO:0000259" key="2">
    <source>
        <dbReference type="Pfam" id="PF19077"/>
    </source>
</evidence>
<feature type="region of interest" description="Disordered" evidence="1">
    <location>
        <begin position="152"/>
        <end position="173"/>
    </location>
</feature>
<sequence length="1004" mass="103816">MASKKANVFVDSPSIDQTARAQVFAPQPPTMDSVIDDAGDIMGALASGGVTDDRQPEFQGQGTPGDTILIRDHGVEIGQTVVDEDGQWAFTPSTDMNEGHHAITIVARDTAGNESEPSGPFNFEIDVTPPNASKLSITGVLDTAGGITGNVAAGKTTDDTRPLLTGTSTGQPGHTVTVMVRDSTGTHALGEAVVGDDGQWSLQVISPLAAGLNTFTLVEKDAAGNETAPTGRYQVTIDTSKPAPPVIEHVYDDVGVPHMLAPGEVTNDARPTLHGTAQPGHTVTFHDGTTVLGTTQTGADGTWAFTPKDNLSEGAHHITATATGPVGQTGDASNGWHFEVDTLAPTQTPTVSGIGKDSGMDADDRTTNDGSAGRLMTGRLSASLAAGETLQVSTDGGQTWKTAFVNGTQWSAQDDHSHAGDWTVQTRVVDLAGNVGPVDSQTVTMDITTPHAPTAIVLGNGQVTVSFDKAAVSPGDRIHLLNGKQNVDHLLTAADIAAGQATVAVTDVSLNLAASVVSATGNHSPYLVIRSNAEQEDFDAGETVQLAPGQTADAGVLLLTRQDAAADASPNNGVFDSASPDHGQAWHISGTTNASLKGNTYNAIEFDWRHSQATHSVTFYDASGKVIFEGTFGESHSLPADGHAKFIMPDGLSFASFDIRTGLVDGIETDWIEVDNLSLAVLYPHPELVDIPTLQEIQAGSDVHYGGAGDDVFLVPDVSYFEGSHAKVIGNEGLDTLTLTGADQTLDLSSVTGKLSAVEVIDLTGTGDNTLKLSLADVLENGAVDQFVANGRVQMLVKGDAGDAVTLSDALPNGTDPGDWVRGAHVTIDGVVYEEYAHSGFDAALLVQQGVTVNLQNTSGTFSDAGPGATPTLTDSDETHIARFGYADRLEDGAGDDTVRLHGNGDFARVPGGLGVGTLVMDSKAMHIDLSALDLKTAQGAQNPVSPDGTVQMQPAGTHGEVDPLDGGGVHGSDATVSGTADHVYSNLAGTALLVEDKVHVTIL</sequence>
<dbReference type="SUPFAM" id="SSF81296">
    <property type="entry name" value="E set domains"/>
    <property type="match status" value="1"/>
</dbReference>
<feature type="region of interest" description="Disordered" evidence="1">
    <location>
        <begin position="940"/>
        <end position="975"/>
    </location>
</feature>
<feature type="domain" description="Bacterial Ig-like" evidence="2">
    <location>
        <begin position="144"/>
        <end position="239"/>
    </location>
</feature>
<feature type="domain" description="Bacterial Ig-like" evidence="2">
    <location>
        <begin position="36"/>
        <end position="126"/>
    </location>
</feature>
<reference evidence="3 4" key="1">
    <citation type="submission" date="2017-09" db="EMBL/GenBank/DDBJ databases">
        <title>The diverse metabolic capabilities of V. boronicumulans make it an excellent choice for continued studies on novel biodegradation.</title>
        <authorList>
            <person name="Sun S."/>
        </authorList>
    </citation>
    <scope>NUCLEOTIDE SEQUENCE [LARGE SCALE GENOMIC DNA]</scope>
    <source>
        <strain evidence="3 4">J1</strain>
    </source>
</reference>
<name>A0A250DN31_9BURK</name>
<dbReference type="Pfam" id="PF19077">
    <property type="entry name" value="Big_13"/>
    <property type="match status" value="4"/>
</dbReference>
<dbReference type="Gene3D" id="2.60.40.10">
    <property type="entry name" value="Immunoglobulins"/>
    <property type="match status" value="4"/>
</dbReference>
<dbReference type="InterPro" id="IPR044016">
    <property type="entry name" value="Big_13"/>
</dbReference>
<dbReference type="InterPro" id="IPR013783">
    <property type="entry name" value="Ig-like_fold"/>
</dbReference>
<protein>
    <recommendedName>
        <fullName evidence="2">Bacterial Ig-like domain-containing protein</fullName>
    </recommendedName>
</protein>
<feature type="domain" description="Bacterial Ig-like" evidence="2">
    <location>
        <begin position="264"/>
        <end position="342"/>
    </location>
</feature>
<feature type="compositionally biased region" description="Polar residues" evidence="1">
    <location>
        <begin position="940"/>
        <end position="955"/>
    </location>
</feature>
<dbReference type="KEGG" id="vbo:CKY39_23060"/>
<dbReference type="AlphaFoldDB" id="A0A250DN31"/>
<dbReference type="NCBIfam" id="NF033510">
    <property type="entry name" value="Ca_tandemer"/>
    <property type="match status" value="3"/>
</dbReference>
<dbReference type="Proteomes" id="UP000217154">
    <property type="component" value="Chromosome"/>
</dbReference>
<proteinExistence type="predicted"/>
<dbReference type="EMBL" id="CP023284">
    <property type="protein sequence ID" value="ATA55788.1"/>
    <property type="molecule type" value="Genomic_DNA"/>
</dbReference>
<evidence type="ECO:0000313" key="3">
    <source>
        <dbReference type="EMBL" id="ATA55788.1"/>
    </source>
</evidence>
<gene>
    <name evidence="3" type="ORF">CKY39_23060</name>
</gene>
<evidence type="ECO:0000313" key="4">
    <source>
        <dbReference type="Proteomes" id="UP000217154"/>
    </source>
</evidence>
<feature type="compositionally biased region" description="Basic and acidic residues" evidence="1">
    <location>
        <begin position="358"/>
        <end position="367"/>
    </location>
</feature>
<feature type="region of interest" description="Disordered" evidence="1">
    <location>
        <begin position="346"/>
        <end position="373"/>
    </location>
</feature>
<dbReference type="InterPro" id="IPR014756">
    <property type="entry name" value="Ig_E-set"/>
</dbReference>
<organism evidence="3 4">
    <name type="scientific">Variovorax boronicumulans</name>
    <dbReference type="NCBI Taxonomy" id="436515"/>
    <lineage>
        <taxon>Bacteria</taxon>
        <taxon>Pseudomonadati</taxon>
        <taxon>Pseudomonadota</taxon>
        <taxon>Betaproteobacteria</taxon>
        <taxon>Burkholderiales</taxon>
        <taxon>Comamonadaceae</taxon>
        <taxon>Variovorax</taxon>
    </lineage>
</organism>
<evidence type="ECO:0000256" key="1">
    <source>
        <dbReference type="SAM" id="MobiDB-lite"/>
    </source>
</evidence>
<accession>A0A250DN31</accession>
<feature type="domain" description="Bacterial Ig-like" evidence="2">
    <location>
        <begin position="354"/>
        <end position="446"/>
    </location>
</feature>